<feature type="compositionally biased region" description="Basic and acidic residues" evidence="1">
    <location>
        <begin position="578"/>
        <end position="595"/>
    </location>
</feature>
<dbReference type="AlphaFoldDB" id="A0A7R8ZP06"/>
<feature type="region of interest" description="Disordered" evidence="1">
    <location>
        <begin position="711"/>
        <end position="734"/>
    </location>
</feature>
<feature type="compositionally biased region" description="Basic residues" evidence="1">
    <location>
        <begin position="488"/>
        <end position="506"/>
    </location>
</feature>
<evidence type="ECO:0000256" key="1">
    <source>
        <dbReference type="SAM" id="MobiDB-lite"/>
    </source>
</evidence>
<feature type="region of interest" description="Disordered" evidence="1">
    <location>
        <begin position="290"/>
        <end position="409"/>
    </location>
</feature>
<feature type="region of interest" description="Disordered" evidence="1">
    <location>
        <begin position="195"/>
        <end position="278"/>
    </location>
</feature>
<reference evidence="2" key="1">
    <citation type="submission" date="2020-11" db="EMBL/GenBank/DDBJ databases">
        <authorList>
            <person name="Tran Van P."/>
        </authorList>
    </citation>
    <scope>NUCLEOTIDE SEQUENCE</scope>
</reference>
<feature type="compositionally biased region" description="Low complexity" evidence="1">
    <location>
        <begin position="646"/>
        <end position="658"/>
    </location>
</feature>
<feature type="compositionally biased region" description="Polar residues" evidence="1">
    <location>
        <begin position="724"/>
        <end position="734"/>
    </location>
</feature>
<evidence type="ECO:0000313" key="2">
    <source>
        <dbReference type="EMBL" id="CAD7226362.1"/>
    </source>
</evidence>
<sequence length="734" mass="79418">MDDDSVPDPVSVIAIEEVTTSEDFTTNGGPDYSRPDSLFFSGDLDPVSRFTDHVATGNSSYIRIPGEEIFLDHCYARPVPDTGIPPPKLKRANPVPAKMSKAQAEQARAIQQILHEKAMEMNPGFTVESVEILKHEKPPRAPARSVGRMNTLVAVPPTLPFGSSSSSSSDSPPRYPSLDNETEAAVALAALNDDPFNPILPSTSARSRLNVTQQPKRPAKQKSSRFPAGKKLIKGSPRISTSPHSVPIFAPTSPDFFTSPPGSDTFPSPGPPFSAHLDFSTNSSLSAVIAATERLSQHRQENGGASPSDVPPATYVPVTNRISSVRTTGRNESSSSSLDDSGSESTVGGKRRRISIPPFGRNSDFIVEGLVKRRRKNSSLKTESQMSPPPVSEESKAHGTTSVPEEVKAARAVTDVDGLQRIWSRGLDLEEMVDPHEITASSGRRAKAPETMDDVKETGTKEALAKSVILQRKRQKNQTPRIKEKLVKKQGKSNLKKPTPTKRKRSPSPVAATQTKGKDSTTPASKRTKQDRETSMPAPTNTRKLTSRLKQKLSNASRSGSNLLVKMNFRRVSGSDLSSEKDNAANRRKEKEQRKRGAATSKSVPPPPQTKGKQQMSAATKKEKGPSGKNRQGKSPSSSKTKIELSPPSSRPTSSSTRRTTDRKEDSGATPTPLAGETNQSSLQKGKNGELSAEEKYFNKHFNSISLENIVGSKRRSTSIDLKANSSATGSNKR</sequence>
<feature type="compositionally biased region" description="Polar residues" evidence="1">
    <location>
        <begin position="552"/>
        <end position="562"/>
    </location>
</feature>
<feature type="compositionally biased region" description="Polar residues" evidence="1">
    <location>
        <begin position="200"/>
        <end position="215"/>
    </location>
</feature>
<gene>
    <name evidence="2" type="ORF">CTOB1V02_LOCUS4281</name>
</gene>
<feature type="compositionally biased region" description="Low complexity" evidence="1">
    <location>
        <begin position="160"/>
        <end position="172"/>
    </location>
</feature>
<organism evidence="2">
    <name type="scientific">Cyprideis torosa</name>
    <dbReference type="NCBI Taxonomy" id="163714"/>
    <lineage>
        <taxon>Eukaryota</taxon>
        <taxon>Metazoa</taxon>
        <taxon>Ecdysozoa</taxon>
        <taxon>Arthropoda</taxon>
        <taxon>Crustacea</taxon>
        <taxon>Oligostraca</taxon>
        <taxon>Ostracoda</taxon>
        <taxon>Podocopa</taxon>
        <taxon>Podocopida</taxon>
        <taxon>Cytherocopina</taxon>
        <taxon>Cytheroidea</taxon>
        <taxon>Cytherideidae</taxon>
        <taxon>Cyprideis</taxon>
    </lineage>
</organism>
<feature type="compositionally biased region" description="Polar residues" evidence="1">
    <location>
        <begin position="629"/>
        <end position="640"/>
    </location>
</feature>
<proteinExistence type="predicted"/>
<accession>A0A7R8ZP06</accession>
<name>A0A7R8ZP06_9CRUS</name>
<feature type="compositionally biased region" description="Polar residues" evidence="1">
    <location>
        <begin position="511"/>
        <end position="525"/>
    </location>
</feature>
<feature type="compositionally biased region" description="Low complexity" evidence="1">
    <location>
        <begin position="332"/>
        <end position="345"/>
    </location>
</feature>
<feature type="compositionally biased region" description="Polar residues" evidence="1">
    <location>
        <begin position="320"/>
        <end position="331"/>
    </location>
</feature>
<feature type="compositionally biased region" description="Basic and acidic residues" evidence="1">
    <location>
        <begin position="447"/>
        <end position="464"/>
    </location>
</feature>
<protein>
    <submittedName>
        <fullName evidence="2">Uncharacterized protein</fullName>
    </submittedName>
</protein>
<feature type="region of interest" description="Disordered" evidence="1">
    <location>
        <begin position="156"/>
        <end position="181"/>
    </location>
</feature>
<feature type="region of interest" description="Disordered" evidence="1">
    <location>
        <begin position="434"/>
        <end position="692"/>
    </location>
</feature>
<dbReference type="EMBL" id="OB660810">
    <property type="protein sequence ID" value="CAD7226362.1"/>
    <property type="molecule type" value="Genomic_DNA"/>
</dbReference>